<organism evidence="4 5">
    <name type="scientific">Rariglobus hedericola</name>
    <dbReference type="NCBI Taxonomy" id="2597822"/>
    <lineage>
        <taxon>Bacteria</taxon>
        <taxon>Pseudomonadati</taxon>
        <taxon>Verrucomicrobiota</taxon>
        <taxon>Opitutia</taxon>
        <taxon>Opitutales</taxon>
        <taxon>Opitutaceae</taxon>
        <taxon>Rariglobus</taxon>
    </lineage>
</organism>
<dbReference type="OrthoDB" id="200129at2"/>
<evidence type="ECO:0000313" key="5">
    <source>
        <dbReference type="Proteomes" id="UP000315648"/>
    </source>
</evidence>
<sequence>MKTSLLLPLPLIALFFAGCSKNHDANDTTPAHSPTLSERADSAAEKTKDAAVDAKDAVAAKLTEWKLTPSDIKSDLEKSGRVVREKTLAAGEKVGGALDNARIVTVINGKFVADSNLSALKINVDADNGIVTLTGEVATLDLVGRAVAVALNTDGVSQVIALLKVESAEVVVPAADKM</sequence>
<dbReference type="AlphaFoldDB" id="A0A556QRS6"/>
<gene>
    <name evidence="4" type="ORF">FPL22_08660</name>
</gene>
<dbReference type="PROSITE" id="PS51257">
    <property type="entry name" value="PROKAR_LIPOPROTEIN"/>
    <property type="match status" value="1"/>
</dbReference>
<dbReference type="InterPro" id="IPR007055">
    <property type="entry name" value="BON_dom"/>
</dbReference>
<dbReference type="PROSITE" id="PS50914">
    <property type="entry name" value="BON"/>
    <property type="match status" value="1"/>
</dbReference>
<comment type="caution">
    <text evidence="4">The sequence shown here is derived from an EMBL/GenBank/DDBJ whole genome shotgun (WGS) entry which is preliminary data.</text>
</comment>
<protein>
    <submittedName>
        <fullName evidence="4">BON domain-containing protein</fullName>
    </submittedName>
</protein>
<dbReference type="Pfam" id="PF04972">
    <property type="entry name" value="BON"/>
    <property type="match status" value="1"/>
</dbReference>
<keyword evidence="5" id="KW-1185">Reference proteome</keyword>
<name>A0A556QRS6_9BACT</name>
<accession>A0A556QRS6</accession>
<feature type="chain" id="PRO_5021945552" evidence="2">
    <location>
        <begin position="26"/>
        <end position="178"/>
    </location>
</feature>
<evidence type="ECO:0000259" key="3">
    <source>
        <dbReference type="PROSITE" id="PS50914"/>
    </source>
</evidence>
<reference evidence="4 5" key="1">
    <citation type="submission" date="2019-07" db="EMBL/GenBank/DDBJ databases">
        <title>Description of 53C-WASEF.</title>
        <authorList>
            <person name="Pitt A."/>
            <person name="Hahn M.W."/>
        </authorList>
    </citation>
    <scope>NUCLEOTIDE SEQUENCE [LARGE SCALE GENOMIC DNA]</scope>
    <source>
        <strain evidence="4 5">53C-WASEF</strain>
    </source>
</reference>
<feature type="compositionally biased region" description="Polar residues" evidence="1">
    <location>
        <begin position="27"/>
        <end position="36"/>
    </location>
</feature>
<evidence type="ECO:0000256" key="1">
    <source>
        <dbReference type="SAM" id="MobiDB-lite"/>
    </source>
</evidence>
<dbReference type="EMBL" id="VMBG01000001">
    <property type="protein sequence ID" value="TSJ79345.1"/>
    <property type="molecule type" value="Genomic_DNA"/>
</dbReference>
<evidence type="ECO:0000313" key="4">
    <source>
        <dbReference type="EMBL" id="TSJ79345.1"/>
    </source>
</evidence>
<feature type="compositionally biased region" description="Basic and acidic residues" evidence="1">
    <location>
        <begin position="38"/>
        <end position="47"/>
    </location>
</feature>
<feature type="signal peptide" evidence="2">
    <location>
        <begin position="1"/>
        <end position="25"/>
    </location>
</feature>
<keyword evidence="2" id="KW-0732">Signal</keyword>
<feature type="region of interest" description="Disordered" evidence="1">
    <location>
        <begin position="26"/>
        <end position="47"/>
    </location>
</feature>
<evidence type="ECO:0000256" key="2">
    <source>
        <dbReference type="SAM" id="SignalP"/>
    </source>
</evidence>
<dbReference type="Gene3D" id="3.30.1340.30">
    <property type="match status" value="1"/>
</dbReference>
<dbReference type="Proteomes" id="UP000315648">
    <property type="component" value="Unassembled WGS sequence"/>
</dbReference>
<dbReference type="RefSeq" id="WP_144229805.1">
    <property type="nucleotide sequence ID" value="NZ_CBCRVV010000007.1"/>
</dbReference>
<proteinExistence type="predicted"/>
<feature type="domain" description="BON" evidence="3">
    <location>
        <begin position="99"/>
        <end position="167"/>
    </location>
</feature>